<evidence type="ECO:0000256" key="1">
    <source>
        <dbReference type="ARBA" id="ARBA00001946"/>
    </source>
</evidence>
<evidence type="ECO:0000256" key="6">
    <source>
        <dbReference type="ARBA" id="ARBA00015850"/>
    </source>
</evidence>
<evidence type="ECO:0000313" key="22">
    <source>
        <dbReference type="Proteomes" id="UP000613740"/>
    </source>
</evidence>
<keyword evidence="8" id="KW-0169">Cobalamin biosynthesis</keyword>
<dbReference type="UniPathway" id="UPA00148">
    <property type="reaction ID" value="UER00238"/>
</dbReference>
<dbReference type="InterPro" id="IPR003805">
    <property type="entry name" value="CobS"/>
</dbReference>
<keyword evidence="9" id="KW-0808">Transferase</keyword>
<evidence type="ECO:0000256" key="9">
    <source>
        <dbReference type="ARBA" id="ARBA00022679"/>
    </source>
</evidence>
<sequence length="393" mass="40963">MAPNKRGGPPSEETLAKLKGKKTGQSPPASQKNQAPANGSEAVGVAAVAAAPAEPCDYASGGMISKAEVEARGAGTDDHGDTYSRARFAWSEWRVFFTGLMFLTRLPVPPGIDHHPAFLVRSMMWFPLFGAIIGGWGAVFFNAAAALWPPSASLLPAAISTFSTVWLTGCFHEDGLADTFDGFGGGWGRNQILRIMKDSRVGTYALVGTALALQLKNSGLAAIAAAPAAAGGGAAGVAAALVAAHAASRWTSMVLIYVCEYIQDDEDAKRGMYNWFAQSTRLLTLPRLALGTLQAVAIPLLALGLHRACTVYGVTVAVTVASGLYGNSVIGGVIGDYLGATIQVAEILTYCALSADWSRVTGSWEGATPLLLLAGVAALPVIYCRRIVDWGSC</sequence>
<evidence type="ECO:0000256" key="8">
    <source>
        <dbReference type="ARBA" id="ARBA00022573"/>
    </source>
</evidence>
<dbReference type="EMBL" id="JAEHOD010000017">
    <property type="protein sequence ID" value="KAG2448575.1"/>
    <property type="molecule type" value="Genomic_DNA"/>
</dbReference>
<dbReference type="Proteomes" id="UP000613740">
    <property type="component" value="Unassembled WGS sequence"/>
</dbReference>
<gene>
    <name evidence="21" type="ORF">HYH02_006466</name>
</gene>
<evidence type="ECO:0000256" key="11">
    <source>
        <dbReference type="ARBA" id="ARBA00022842"/>
    </source>
</evidence>
<proteinExistence type="inferred from homology"/>
<dbReference type="OrthoDB" id="2123309at2759"/>
<dbReference type="PANTHER" id="PTHR34148:SF1">
    <property type="entry name" value="ADENOSYLCOBINAMIDE-GDP RIBAZOLETRANSFERASE"/>
    <property type="match status" value="1"/>
</dbReference>
<dbReference type="Pfam" id="PF02654">
    <property type="entry name" value="CobS"/>
    <property type="match status" value="1"/>
</dbReference>
<evidence type="ECO:0000256" key="2">
    <source>
        <dbReference type="ARBA" id="ARBA00004651"/>
    </source>
</evidence>
<evidence type="ECO:0000256" key="19">
    <source>
        <dbReference type="SAM" id="MobiDB-lite"/>
    </source>
</evidence>
<evidence type="ECO:0000256" key="16">
    <source>
        <dbReference type="ARBA" id="ARBA00032853"/>
    </source>
</evidence>
<keyword evidence="12 20" id="KW-1133">Transmembrane helix</keyword>
<dbReference type="PANTHER" id="PTHR34148">
    <property type="entry name" value="ADENOSYLCOBINAMIDE-GDP RIBAZOLETRANSFERASE"/>
    <property type="match status" value="1"/>
</dbReference>
<evidence type="ECO:0000256" key="17">
    <source>
        <dbReference type="ARBA" id="ARBA00048623"/>
    </source>
</evidence>
<evidence type="ECO:0000256" key="4">
    <source>
        <dbReference type="ARBA" id="ARBA00010561"/>
    </source>
</evidence>
<reference evidence="21" key="1">
    <citation type="journal article" date="2020" name="bioRxiv">
        <title>Comparative genomics of Chlamydomonas.</title>
        <authorList>
            <person name="Craig R.J."/>
            <person name="Hasan A.R."/>
            <person name="Ness R.W."/>
            <person name="Keightley P.D."/>
        </authorList>
    </citation>
    <scope>NUCLEOTIDE SEQUENCE</scope>
    <source>
        <strain evidence="21">CCAP 11/173</strain>
    </source>
</reference>
<evidence type="ECO:0000256" key="5">
    <source>
        <dbReference type="ARBA" id="ARBA00013200"/>
    </source>
</evidence>
<evidence type="ECO:0000313" key="21">
    <source>
        <dbReference type="EMBL" id="KAG2448575.1"/>
    </source>
</evidence>
<accession>A0A835WKP1</accession>
<keyword evidence="11" id="KW-0460">Magnesium</keyword>
<comment type="subcellular location">
    <subcellularLocation>
        <location evidence="2">Cell membrane</location>
        <topology evidence="2">Multi-pass membrane protein</topology>
    </subcellularLocation>
</comment>
<feature type="region of interest" description="Disordered" evidence="19">
    <location>
        <begin position="1"/>
        <end position="41"/>
    </location>
</feature>
<feature type="transmembrane region" description="Helical" evidence="20">
    <location>
        <begin position="125"/>
        <end position="148"/>
    </location>
</feature>
<comment type="caution">
    <text evidence="21">The sequence shown here is derived from an EMBL/GenBank/DDBJ whole genome shotgun (WGS) entry which is preliminary data.</text>
</comment>
<keyword evidence="10 20" id="KW-0812">Transmembrane</keyword>
<organism evidence="21 22">
    <name type="scientific">Chlamydomonas schloesseri</name>
    <dbReference type="NCBI Taxonomy" id="2026947"/>
    <lineage>
        <taxon>Eukaryota</taxon>
        <taxon>Viridiplantae</taxon>
        <taxon>Chlorophyta</taxon>
        <taxon>core chlorophytes</taxon>
        <taxon>Chlorophyceae</taxon>
        <taxon>CS clade</taxon>
        <taxon>Chlamydomonadales</taxon>
        <taxon>Chlamydomonadaceae</taxon>
        <taxon>Chlamydomonas</taxon>
    </lineage>
</organism>
<comment type="pathway">
    <text evidence="3">Cofactor biosynthesis; adenosylcobalamin biosynthesis; adenosylcobalamin from cob(II)yrinate a,c-diamide: step 7/7.</text>
</comment>
<evidence type="ECO:0000256" key="14">
    <source>
        <dbReference type="ARBA" id="ARBA00025228"/>
    </source>
</evidence>
<keyword evidence="13 20" id="KW-0472">Membrane</keyword>
<comment type="similarity">
    <text evidence="4">Belongs to the CobS family.</text>
</comment>
<dbReference type="GO" id="GO:0008818">
    <property type="term" value="F:cobalamin 5'-phosphate synthase activity"/>
    <property type="evidence" value="ECO:0007669"/>
    <property type="project" value="InterPro"/>
</dbReference>
<comment type="function">
    <text evidence="14">Joins adenosylcobinamide-GDP and alpha-ribazole to generate adenosylcobalamin (Ado-cobalamin). Also synthesizes adenosylcobalamin 5'-phosphate from adenosylcobinamide-GDP and alpha-ribazole 5'-phosphate.</text>
</comment>
<keyword evidence="22" id="KW-1185">Reference proteome</keyword>
<dbReference type="GO" id="GO:0051073">
    <property type="term" value="F:adenosylcobinamide-GDP ribazoletransferase activity"/>
    <property type="evidence" value="ECO:0007669"/>
    <property type="project" value="UniProtKB-EC"/>
</dbReference>
<dbReference type="EC" id="2.7.8.26" evidence="5"/>
<comment type="catalytic activity">
    <reaction evidence="17">
        <text>alpha-ribazole + adenosylcob(III)inamide-GDP = adenosylcob(III)alamin + GMP + H(+)</text>
        <dbReference type="Rhea" id="RHEA:16049"/>
        <dbReference type="ChEBI" id="CHEBI:10329"/>
        <dbReference type="ChEBI" id="CHEBI:15378"/>
        <dbReference type="ChEBI" id="CHEBI:18408"/>
        <dbReference type="ChEBI" id="CHEBI:58115"/>
        <dbReference type="ChEBI" id="CHEBI:60487"/>
        <dbReference type="EC" id="2.7.8.26"/>
    </reaction>
</comment>
<protein>
    <recommendedName>
        <fullName evidence="6">Adenosylcobinamide-GDP ribazoletransferase</fullName>
        <ecNumber evidence="5">2.7.8.26</ecNumber>
    </recommendedName>
    <alternativeName>
        <fullName evidence="16">Cobalamin synthase</fullName>
    </alternativeName>
    <alternativeName>
        <fullName evidence="15">Cobalamin-5'-phosphate synthase</fullName>
    </alternativeName>
</protein>
<dbReference type="AlphaFoldDB" id="A0A835WKP1"/>
<evidence type="ECO:0000256" key="18">
    <source>
        <dbReference type="ARBA" id="ARBA00049504"/>
    </source>
</evidence>
<evidence type="ECO:0000256" key="7">
    <source>
        <dbReference type="ARBA" id="ARBA00022475"/>
    </source>
</evidence>
<evidence type="ECO:0000256" key="13">
    <source>
        <dbReference type="ARBA" id="ARBA00023136"/>
    </source>
</evidence>
<dbReference type="HAMAP" id="MF_00719">
    <property type="entry name" value="CobS"/>
    <property type="match status" value="1"/>
</dbReference>
<feature type="transmembrane region" description="Helical" evidence="20">
    <location>
        <begin position="220"/>
        <end position="243"/>
    </location>
</feature>
<name>A0A835WKP1_9CHLO</name>
<comment type="cofactor">
    <cofactor evidence="1">
        <name>Mg(2+)</name>
        <dbReference type="ChEBI" id="CHEBI:18420"/>
    </cofactor>
</comment>
<evidence type="ECO:0000256" key="3">
    <source>
        <dbReference type="ARBA" id="ARBA00004663"/>
    </source>
</evidence>
<evidence type="ECO:0000256" key="10">
    <source>
        <dbReference type="ARBA" id="ARBA00022692"/>
    </source>
</evidence>
<evidence type="ECO:0000256" key="15">
    <source>
        <dbReference type="ARBA" id="ARBA00032605"/>
    </source>
</evidence>
<feature type="compositionally biased region" description="Polar residues" evidence="19">
    <location>
        <begin position="23"/>
        <end position="37"/>
    </location>
</feature>
<keyword evidence="7" id="KW-1003">Cell membrane</keyword>
<evidence type="ECO:0000256" key="20">
    <source>
        <dbReference type="SAM" id="Phobius"/>
    </source>
</evidence>
<dbReference type="GO" id="GO:0005886">
    <property type="term" value="C:plasma membrane"/>
    <property type="evidence" value="ECO:0007669"/>
    <property type="project" value="UniProtKB-SubCell"/>
</dbReference>
<comment type="catalytic activity">
    <reaction evidence="18">
        <text>alpha-ribazole 5'-phosphate + adenosylcob(III)inamide-GDP = adenosylcob(III)alamin 5'-phosphate + GMP + H(+)</text>
        <dbReference type="Rhea" id="RHEA:23560"/>
        <dbReference type="ChEBI" id="CHEBI:15378"/>
        <dbReference type="ChEBI" id="CHEBI:57918"/>
        <dbReference type="ChEBI" id="CHEBI:58115"/>
        <dbReference type="ChEBI" id="CHEBI:60487"/>
        <dbReference type="ChEBI" id="CHEBI:60493"/>
        <dbReference type="EC" id="2.7.8.26"/>
    </reaction>
</comment>
<evidence type="ECO:0000256" key="12">
    <source>
        <dbReference type="ARBA" id="ARBA00022989"/>
    </source>
</evidence>